<comment type="function">
    <text evidence="8">Involved in nucleolar processing of pre-18S ribosomal RNA.</text>
</comment>
<feature type="transmembrane region" description="Helical" evidence="8">
    <location>
        <begin position="477"/>
        <end position="501"/>
    </location>
</feature>
<evidence type="ECO:0000259" key="10">
    <source>
        <dbReference type="PROSITE" id="PS50089"/>
    </source>
</evidence>
<evidence type="ECO:0000256" key="2">
    <source>
        <dbReference type="ARBA" id="ARBA00022692"/>
    </source>
</evidence>
<dbReference type="GO" id="GO:0032040">
    <property type="term" value="C:small-subunit processome"/>
    <property type="evidence" value="ECO:0007669"/>
    <property type="project" value="TreeGrafter"/>
</dbReference>
<feature type="transmembrane region" description="Helical" evidence="8">
    <location>
        <begin position="298"/>
        <end position="318"/>
    </location>
</feature>
<dbReference type="WBParaSite" id="maker-uti_cns_0007859-snap-gene-0.2-mRNA-1">
    <property type="protein sequence ID" value="maker-uti_cns_0007859-snap-gene-0.2-mRNA-1"/>
    <property type="gene ID" value="maker-uti_cns_0007859-snap-gene-0.2"/>
</dbReference>
<evidence type="ECO:0000256" key="9">
    <source>
        <dbReference type="SAM" id="MobiDB-lite"/>
    </source>
</evidence>
<comment type="caution">
    <text evidence="8">Lacks conserved residue(s) required for the propagation of feature annotation.</text>
</comment>
<evidence type="ECO:0000256" key="4">
    <source>
        <dbReference type="ARBA" id="ARBA00022833"/>
    </source>
</evidence>
<proteinExistence type="inferred from homology"/>
<keyword evidence="3 7" id="KW-0863">Zinc-finger</keyword>
<keyword evidence="8" id="KW-0539">Nucleus</keyword>
<sequence>MKMDFLQLIPSSTLDVLLRVPFLFIIDNTLNTELPSIIRTQHVEAVQSVDRLSGNGSKLNREQYKLCLLKDIGKDTLSLFDRFFENTINIDDCPPQSLVFFLVIIIPLFSFIFKSAVIALAGLASVLDSDYLRAACANLVSVLMAYYSYRSSCELVRAAGAAALLSSPDPPGDRHSGGGTLGLVLYCNSQLLTALLLSRCLLADLPNRLQRLLRVVMFAFLQLPLIFTCVGAPDPLLSRSPMLSVCPAACLINAQLLGNADRLVGQSVRAVRNLCRQARALGLEGVIEQHWARLRVPLLLRVFWLLKAAYYLVTMLLLPAEAGGGESPTLIGALQAATLGRGSENLLSLLGMTAVISWLSQLIVLCFAKFISLHDYEEWQYGTVSAMLFFLLALQAGITGLPADDRVSRLYRNLCLMVSALLHFVHNMCQQVMQRVASAPAGVPLSVHLRVLSLCLFLLLSPMAFLYVLWTSYEAGAWILAVTAFSVEVLFKVLFTLLLYAASMLEAWREGTFEDLDETLYYIRGASNVVEFVFGIFLFFNGGYIFIFESGGIIRGVMLLIHAYFNIWQQAANGLQALRNRWLSLARLHSLSPASEELLQSMGDVCAICYSDLQHRDCRVTPCRHVFHSACIRRWIAVSMDYPASKRSSSSSSSMTSLLATQLNKLRLPEGQTASADYRRRKSLIHSATELNKIDAAAHLERAQKAFQHLLNVDPSLQEFQDCFFSEERLNFEPSMQTPSSKAALDQIIEHFYLRVSQHLLLGITLDALEWLVYRFQTHQYNMEAMLQAVLPYHSTNLFPKFLQLFEFTAQNRRWHWLKPLANQGQPLSRAELVRMTGRDESLLAFVCQLVQRAFKAFGAEDEPRLRLFVNLFAQVTLGLLMKPLDEVRLSKCVNCLNFYLLKGMRSAAACYRHSAYQIVQLLAVKHRLSGSVLHMWIKRLLKSSAKRDPAEVCLLVATLCRTQKCQVPDEFTERFLELCSACKSNVLNEFPDIVSRSTESVDIVFDENHSLVAKDAAGVAMETKPVDIDASMDEKNGGDQPEAPESRKEDKLKEKKLAARLAAENAVMKLFQTPGLPAESVPAAAAESAETAPDETGNATSDANQSQKPQVAPEPAPSSPILVIGSLIRLLASPAQSVRRDSLGSLRRLLSLARPDGCSAGPTDESEEDAQMWDAVEALLNDARAIQHDRQWVMRQQLGPACCRLVWLSMAELAGGLAGCSALTPIQRRCLLGQLHFLPELRLAALVAEQPGGGDDGGRDSEAGGLGLLLRMIRLPDPSLARAVAMKLAYLTEGLGSTPLTEDPDVLALACGYSVETVVYLDALANLRRSISSQGNAYLDMPASDKRQARLLFRMASCSDASADQLDSGLQLVIRLLEVLQILVQAHARLDASNQQAEEESTTLVSDIGLCLVAADRAAARTPDADGRVSGLADLIPLQAVLSCARAVSDRSCQYAAVGLLCRLCRLAPASAAACCRGLVDFLVGGGFFGRADRHSEELWRGLVGSVLPAYARCNPSSVPLLAQLLSAYEDMSPSRRPEVFAQLVESVGTGAHLWALLLLLNRRARSLQQQRRKRRQPPSQQQRLSESEDGDADGQFEPPTRRRRLSTSVSISEDPPAAAAQQQQPQQFDSLGSSVLAEFAVSEQLLACAGLIRYLLRRIDPASLGASSSAVSALPFLELDKAADEFGGDEYFGFDELDEELESALLPATAAAAELPAQLESALNFVGAHLSRRDLLAGMAEAENSAAAMTQLFEALVNALLWATGPQQQQQGRHLASLCVRTIERAEQAVPGVQFLRVVCGLLARPEPAVRRKALDLMLSKLTGLDRAGAVPLLRQSLLDCLAGVERNYQGSQVALICGRELVRLLGASEPKLVLNFCLGIAASSSCLPPPLLPTSTADSNSGSSSSSSSWESFGCALLVFAESVKQLGIEALPLVARLVPKLLPRLRPTVADQRPPGVVLLASFAFLQQCTVTMVDLMVPYLAQLLPVTVELMLSADSQLRPKLRSVLSSVARGVHPAQLLPALQDCLKPHQQQQPWLRAEHWARLLRLNLEMTVASEAANRLEEDDSDSADAAGSLADFEAELSDLFSSLLGNVFGSGEEDADGDSGTDDDGSESSGTESEEEGEGGAEDQAKGRLVAQLAACLAPLPPATRAMLLQSLQDWAAGSASREAAFHRLMAVALASQSGRVSGLAGLLCELDAPQHAAALLELPGADSQQPRPSRQLSRWLLACLAALFKAAGGSSGLGLDLLDSIGSL</sequence>
<evidence type="ECO:0000256" key="8">
    <source>
        <dbReference type="RuleBase" id="RU367065"/>
    </source>
</evidence>
<dbReference type="Pfam" id="PF13639">
    <property type="entry name" value="zf-RING_2"/>
    <property type="match status" value="1"/>
</dbReference>
<comment type="subcellular location">
    <subcellularLocation>
        <location evidence="1">Membrane</location>
        <topology evidence="1">Multi-pass membrane protein</topology>
    </subcellularLocation>
    <subcellularLocation>
        <location evidence="8">Nucleus</location>
        <location evidence="8">Nucleolus</location>
    </subcellularLocation>
</comment>
<keyword evidence="4" id="KW-0862">Zinc</keyword>
<accession>A0A1I8HUK4</accession>
<dbReference type="InterPro" id="IPR040191">
    <property type="entry name" value="UTP10"/>
</dbReference>
<keyword evidence="3 7" id="KW-0479">Metal-binding</keyword>
<evidence type="ECO:0000256" key="5">
    <source>
        <dbReference type="ARBA" id="ARBA00022989"/>
    </source>
</evidence>
<keyword evidence="8" id="KW-0690">Ribosome biogenesis</keyword>
<dbReference type="InterPro" id="IPR025754">
    <property type="entry name" value="TRC8_N_dom"/>
</dbReference>
<keyword evidence="8" id="KW-0698">rRNA processing</keyword>
<feature type="transmembrane region" description="Helical" evidence="8">
    <location>
        <begin position="448"/>
        <end position="470"/>
    </location>
</feature>
<evidence type="ECO:0000256" key="6">
    <source>
        <dbReference type="ARBA" id="ARBA00023136"/>
    </source>
</evidence>
<dbReference type="Gene3D" id="3.30.40.10">
    <property type="entry name" value="Zinc/RING finger domain, C3HC4 (zinc finger)"/>
    <property type="match status" value="1"/>
</dbReference>
<protein>
    <recommendedName>
        <fullName evidence="8">HEAT repeat-containing protein 1</fullName>
    </recommendedName>
</protein>
<dbReference type="GO" id="GO:0016020">
    <property type="term" value="C:membrane"/>
    <property type="evidence" value="ECO:0007669"/>
    <property type="project" value="UniProtKB-SubCell"/>
</dbReference>
<feature type="transmembrane region" description="Helical" evidence="8">
    <location>
        <begin position="349"/>
        <end position="373"/>
    </location>
</feature>
<feature type="compositionally biased region" description="Low complexity" evidence="9">
    <location>
        <begin position="1617"/>
        <end position="1628"/>
    </location>
</feature>
<dbReference type="Proteomes" id="UP000095280">
    <property type="component" value="Unplaced"/>
</dbReference>
<keyword evidence="11" id="KW-1185">Reference proteome</keyword>
<comment type="similarity">
    <text evidence="8">Belongs to the HEATR1/UTP10 family.</text>
</comment>
<keyword evidence="5 8" id="KW-1133">Transmembrane helix</keyword>
<dbReference type="Pfam" id="PF13705">
    <property type="entry name" value="TRC8_N"/>
    <property type="match status" value="1"/>
</dbReference>
<dbReference type="InterPro" id="IPR016024">
    <property type="entry name" value="ARM-type_fold"/>
</dbReference>
<dbReference type="InterPro" id="IPR013083">
    <property type="entry name" value="Znf_RING/FYVE/PHD"/>
</dbReference>
<feature type="compositionally biased region" description="Basic and acidic residues" evidence="9">
    <location>
        <begin position="1026"/>
        <end position="1038"/>
    </location>
</feature>
<dbReference type="GO" id="GO:0030515">
    <property type="term" value="F:snoRNA binding"/>
    <property type="evidence" value="ECO:0007669"/>
    <property type="project" value="TreeGrafter"/>
</dbReference>
<dbReference type="GO" id="GO:0034455">
    <property type="term" value="C:t-UTP complex"/>
    <property type="evidence" value="ECO:0007669"/>
    <property type="project" value="TreeGrafter"/>
</dbReference>
<dbReference type="InterPro" id="IPR001841">
    <property type="entry name" value="Znf_RING"/>
</dbReference>
<dbReference type="PANTHER" id="PTHR13457:SF1">
    <property type="entry name" value="HEAT REPEAT-CONTAINING PROTEIN 1"/>
    <property type="match status" value="1"/>
</dbReference>
<organism evidence="11 12">
    <name type="scientific">Macrostomum lignano</name>
    <dbReference type="NCBI Taxonomy" id="282301"/>
    <lineage>
        <taxon>Eukaryota</taxon>
        <taxon>Metazoa</taxon>
        <taxon>Spiralia</taxon>
        <taxon>Lophotrochozoa</taxon>
        <taxon>Platyhelminthes</taxon>
        <taxon>Rhabditophora</taxon>
        <taxon>Macrostomorpha</taxon>
        <taxon>Macrostomida</taxon>
        <taxon>Macrostomidae</taxon>
        <taxon>Macrostomum</taxon>
    </lineage>
</organism>
<dbReference type="GO" id="GO:0030686">
    <property type="term" value="C:90S preribosome"/>
    <property type="evidence" value="ECO:0007669"/>
    <property type="project" value="TreeGrafter"/>
</dbReference>
<keyword evidence="8" id="KW-0687">Ribonucleoprotein</keyword>
<dbReference type="PANTHER" id="PTHR13457">
    <property type="entry name" value="BAP28"/>
    <property type="match status" value="1"/>
</dbReference>
<keyword evidence="6 8" id="KW-0472">Membrane</keyword>
<feature type="compositionally biased region" description="Basic and acidic residues" evidence="9">
    <location>
        <begin position="1045"/>
        <end position="1054"/>
    </location>
</feature>
<feature type="transmembrane region" description="Helical" evidence="8">
    <location>
        <begin position="98"/>
        <end position="124"/>
    </location>
</feature>
<dbReference type="GO" id="GO:0008270">
    <property type="term" value="F:zinc ion binding"/>
    <property type="evidence" value="ECO:0007669"/>
    <property type="project" value="UniProtKB-KW"/>
</dbReference>
<dbReference type="GO" id="GO:0045943">
    <property type="term" value="P:positive regulation of transcription by RNA polymerase I"/>
    <property type="evidence" value="ECO:0007669"/>
    <property type="project" value="TreeGrafter"/>
</dbReference>
<feature type="region of interest" description="Disordered" evidence="9">
    <location>
        <begin position="1080"/>
        <end position="1118"/>
    </location>
</feature>
<feature type="compositionally biased region" description="Polar residues" evidence="9">
    <location>
        <begin position="1098"/>
        <end position="1110"/>
    </location>
</feature>
<feature type="region of interest" description="Disordered" evidence="9">
    <location>
        <begin position="2101"/>
        <end position="2136"/>
    </location>
</feature>
<feature type="transmembrane region" description="Helical" evidence="8">
    <location>
        <begin position="379"/>
        <end position="398"/>
    </location>
</feature>
<evidence type="ECO:0000256" key="3">
    <source>
        <dbReference type="ARBA" id="ARBA00022771"/>
    </source>
</evidence>
<name>A0A1I8HUK4_9PLAT</name>
<evidence type="ECO:0000256" key="7">
    <source>
        <dbReference type="PROSITE-ProRule" id="PRU00175"/>
    </source>
</evidence>
<keyword evidence="2 8" id="KW-0812">Transmembrane</keyword>
<evidence type="ECO:0000256" key="1">
    <source>
        <dbReference type="ARBA" id="ARBA00004141"/>
    </source>
</evidence>
<feature type="domain" description="RING-type" evidence="10">
    <location>
        <begin position="606"/>
        <end position="635"/>
    </location>
</feature>
<dbReference type="SUPFAM" id="SSF48371">
    <property type="entry name" value="ARM repeat"/>
    <property type="match status" value="2"/>
</dbReference>
<feature type="transmembrane region" description="Helical" evidence="8">
    <location>
        <begin position="131"/>
        <end position="149"/>
    </location>
</feature>
<feature type="region of interest" description="Disordered" evidence="9">
    <location>
        <begin position="1570"/>
        <end position="1628"/>
    </location>
</feature>
<feature type="compositionally biased region" description="Low complexity" evidence="9">
    <location>
        <begin position="1080"/>
        <end position="1092"/>
    </location>
</feature>
<dbReference type="GO" id="GO:0000462">
    <property type="term" value="P:maturation of SSU-rRNA from tricistronic rRNA transcript (SSU-rRNA, 5.8S rRNA, LSU-rRNA)"/>
    <property type="evidence" value="ECO:0007669"/>
    <property type="project" value="TreeGrafter"/>
</dbReference>
<reference evidence="12" key="1">
    <citation type="submission" date="2016-11" db="UniProtKB">
        <authorList>
            <consortium name="WormBaseParasite"/>
        </authorList>
    </citation>
    <scope>IDENTIFICATION</scope>
</reference>
<dbReference type="SMART" id="SM00184">
    <property type="entry name" value="RING"/>
    <property type="match status" value="1"/>
</dbReference>
<feature type="region of interest" description="Disordered" evidence="9">
    <location>
        <begin position="1026"/>
        <end position="1054"/>
    </location>
</feature>
<feature type="transmembrane region" description="Helical" evidence="8">
    <location>
        <begin position="410"/>
        <end position="428"/>
    </location>
</feature>
<feature type="compositionally biased region" description="Acidic residues" evidence="9">
    <location>
        <begin position="2102"/>
        <end position="2132"/>
    </location>
</feature>
<dbReference type="PROSITE" id="PS50089">
    <property type="entry name" value="ZF_RING_2"/>
    <property type="match status" value="1"/>
</dbReference>
<evidence type="ECO:0000313" key="12">
    <source>
        <dbReference type="WBParaSite" id="maker-uti_cns_0007859-snap-gene-0.2-mRNA-1"/>
    </source>
</evidence>
<dbReference type="SUPFAM" id="SSF57850">
    <property type="entry name" value="RING/U-box"/>
    <property type="match status" value="1"/>
</dbReference>
<evidence type="ECO:0000313" key="11">
    <source>
        <dbReference type="Proteomes" id="UP000095280"/>
    </source>
</evidence>